<dbReference type="EMBL" id="CAUEEQ010014615">
    <property type="protein sequence ID" value="CAJ0938592.1"/>
    <property type="molecule type" value="Genomic_DNA"/>
</dbReference>
<evidence type="ECO:0000313" key="1">
    <source>
        <dbReference type="EMBL" id="CAJ0938592.1"/>
    </source>
</evidence>
<reference evidence="1" key="1">
    <citation type="submission" date="2023-07" db="EMBL/GenBank/DDBJ databases">
        <authorList>
            <person name="Stuckert A."/>
        </authorList>
    </citation>
    <scope>NUCLEOTIDE SEQUENCE</scope>
</reference>
<comment type="caution">
    <text evidence="1">The sequence shown here is derived from an EMBL/GenBank/DDBJ whole genome shotgun (WGS) entry which is preliminary data.</text>
</comment>
<accession>A0ABN9LI04</accession>
<dbReference type="SUPFAM" id="SSF54427">
    <property type="entry name" value="NTF2-like"/>
    <property type="match status" value="1"/>
</dbReference>
<dbReference type="InterPro" id="IPR026698">
    <property type="entry name" value="UPF_C3orf38"/>
</dbReference>
<dbReference type="Pfam" id="PF15008">
    <property type="entry name" value="DUF4518"/>
    <property type="match status" value="1"/>
</dbReference>
<dbReference type="PANTHER" id="PTHR21084:SF1">
    <property type="entry name" value="DENSE INCISORS"/>
    <property type="match status" value="1"/>
</dbReference>
<proteinExistence type="predicted"/>
<dbReference type="PANTHER" id="PTHR21084">
    <property type="entry name" value="DENSE INCISORS"/>
    <property type="match status" value="1"/>
</dbReference>
<dbReference type="InterPro" id="IPR032710">
    <property type="entry name" value="NTF2-like_dom_sf"/>
</dbReference>
<dbReference type="Proteomes" id="UP001176940">
    <property type="component" value="Unassembled WGS sequence"/>
</dbReference>
<sequence>MAGLSPREKEGCRRLLAQLDTEDLFSVAETVTNRLIHVFNREEAVDAITVYSKSADELLRRRKVHRSAIFKYLAAENVTVLPTSEKSQLILCALDYWRGPSVQQTSEKVEKEECEPQTLDCQMLGEQFCSWFYPMLNSQNPSLGQDKGDWGPQHFWENAELKLAYRTAEQASEEHNGSQMASLRLLALTREERLIFNPNIDSRGLKCVPSPHGLVVVAVAGTIHRDNVWLGIFEQIFGLIRCPVGKNWKIKNVNLRILGQNTLTSEESRQLPAITLQSSELELYYG</sequence>
<organism evidence="1 2">
    <name type="scientific">Ranitomeya imitator</name>
    <name type="common">mimic poison frog</name>
    <dbReference type="NCBI Taxonomy" id="111125"/>
    <lineage>
        <taxon>Eukaryota</taxon>
        <taxon>Metazoa</taxon>
        <taxon>Chordata</taxon>
        <taxon>Craniata</taxon>
        <taxon>Vertebrata</taxon>
        <taxon>Euteleostomi</taxon>
        <taxon>Amphibia</taxon>
        <taxon>Batrachia</taxon>
        <taxon>Anura</taxon>
        <taxon>Neobatrachia</taxon>
        <taxon>Hyloidea</taxon>
        <taxon>Dendrobatidae</taxon>
        <taxon>Dendrobatinae</taxon>
        <taxon>Ranitomeya</taxon>
    </lineage>
</organism>
<evidence type="ECO:0000313" key="2">
    <source>
        <dbReference type="Proteomes" id="UP001176940"/>
    </source>
</evidence>
<protein>
    <submittedName>
        <fullName evidence="1">Uncharacterized protein</fullName>
    </submittedName>
</protein>
<name>A0ABN9LI04_9NEOB</name>
<gene>
    <name evidence="1" type="ORF">RIMI_LOCUS7643338</name>
</gene>
<keyword evidence="2" id="KW-1185">Reference proteome</keyword>